<evidence type="ECO:0000313" key="1">
    <source>
        <dbReference type="EMBL" id="KKL61333.1"/>
    </source>
</evidence>
<protein>
    <recommendedName>
        <fullName evidence="2">NERD domain-containing protein</fullName>
    </recommendedName>
</protein>
<sequence>MTRHFRRLLHEEEIVGALFVGQWILFSDSKGTNWAQPDLYLVMEKSILLVECKLTQSDEAVPQLLSLYLPLLRHIYNMPIVCLQVCHNLRYVPKKFVSGPLELIANPGPGVHTWHYVGH</sequence>
<dbReference type="AlphaFoldDB" id="A0A0F9DI24"/>
<gene>
    <name evidence="1" type="ORF">LCGC14_2196350</name>
</gene>
<accession>A0A0F9DI24</accession>
<evidence type="ECO:0008006" key="2">
    <source>
        <dbReference type="Google" id="ProtNLM"/>
    </source>
</evidence>
<dbReference type="EMBL" id="LAZR01028851">
    <property type="protein sequence ID" value="KKL61333.1"/>
    <property type="molecule type" value="Genomic_DNA"/>
</dbReference>
<comment type="caution">
    <text evidence="1">The sequence shown here is derived from an EMBL/GenBank/DDBJ whole genome shotgun (WGS) entry which is preliminary data.</text>
</comment>
<reference evidence="1" key="1">
    <citation type="journal article" date="2015" name="Nature">
        <title>Complex archaea that bridge the gap between prokaryotes and eukaryotes.</title>
        <authorList>
            <person name="Spang A."/>
            <person name="Saw J.H."/>
            <person name="Jorgensen S.L."/>
            <person name="Zaremba-Niedzwiedzka K."/>
            <person name="Martijn J."/>
            <person name="Lind A.E."/>
            <person name="van Eijk R."/>
            <person name="Schleper C."/>
            <person name="Guy L."/>
            <person name="Ettema T.J."/>
        </authorList>
    </citation>
    <scope>NUCLEOTIDE SEQUENCE</scope>
</reference>
<proteinExistence type="predicted"/>
<name>A0A0F9DI24_9ZZZZ</name>
<organism evidence="1">
    <name type="scientific">marine sediment metagenome</name>
    <dbReference type="NCBI Taxonomy" id="412755"/>
    <lineage>
        <taxon>unclassified sequences</taxon>
        <taxon>metagenomes</taxon>
        <taxon>ecological metagenomes</taxon>
    </lineage>
</organism>